<reference evidence="1 2" key="1">
    <citation type="journal article" date="2012" name="J. Bacteriol.">
        <title>Genome sequence of Thalassospira xiamenensis type strain M-5.</title>
        <authorList>
            <person name="Lai Q."/>
            <person name="Shao Z."/>
        </authorList>
    </citation>
    <scope>NUCLEOTIDE SEQUENCE [LARGE SCALE GENOMIC DNA]</scope>
    <source>
        <strain evidence="1 2">M-5</strain>
    </source>
</reference>
<proteinExistence type="predicted"/>
<name>A0AB72UJB6_9PROT</name>
<sequence length="80" mass="9180">MSNSLSEEYSRLFKSYGQISKGWNDLIKAKMSGTEPHDEEWRKLVAAHLRNLQNHHKITLQICRRFGGDNSIVKGTYGSD</sequence>
<organism evidence="1 2">
    <name type="scientific">Thalassospira xiamenensis M-5 = DSM 17429</name>
    <dbReference type="NCBI Taxonomy" id="1123366"/>
    <lineage>
        <taxon>Bacteria</taxon>
        <taxon>Pseudomonadati</taxon>
        <taxon>Pseudomonadota</taxon>
        <taxon>Alphaproteobacteria</taxon>
        <taxon>Rhodospirillales</taxon>
        <taxon>Thalassospiraceae</taxon>
        <taxon>Thalassospira</taxon>
    </lineage>
</organism>
<evidence type="ECO:0000313" key="1">
    <source>
        <dbReference type="EMBL" id="AJD54295.1"/>
    </source>
</evidence>
<accession>A0AB72UJB6</accession>
<evidence type="ECO:0000313" key="2">
    <source>
        <dbReference type="Proteomes" id="UP000007127"/>
    </source>
</evidence>
<dbReference type="KEGG" id="txi:TH3_21113"/>
<keyword evidence="1" id="KW-0614">Plasmid</keyword>
<dbReference type="AlphaFoldDB" id="A0AB72UJB6"/>
<geneLocation type="plasmid" evidence="2"/>
<dbReference type="Proteomes" id="UP000007127">
    <property type="component" value="Plasmid"/>
</dbReference>
<dbReference type="EMBL" id="CP004389">
    <property type="protein sequence ID" value="AJD54295.1"/>
    <property type="molecule type" value="Genomic_DNA"/>
</dbReference>
<protein>
    <submittedName>
        <fullName evidence="1">Uncharacterized protein</fullName>
    </submittedName>
</protein>
<gene>
    <name evidence="1" type="ORF">TH3_21113</name>
</gene>